<dbReference type="Gene3D" id="1.10.260.40">
    <property type="entry name" value="lambda repressor-like DNA-binding domains"/>
    <property type="match status" value="1"/>
</dbReference>
<dbReference type="STRING" id="1420583.V473_11550"/>
<evidence type="ECO:0000313" key="2">
    <source>
        <dbReference type="EMBL" id="KMS51256.1"/>
    </source>
</evidence>
<dbReference type="Pfam" id="PF13744">
    <property type="entry name" value="HTH_37"/>
    <property type="match status" value="1"/>
</dbReference>
<dbReference type="Proteomes" id="UP000052232">
    <property type="component" value="Unassembled WGS sequence"/>
</dbReference>
<dbReference type="GeneID" id="29275778"/>
<name>A0A0J7XGS9_9SPHN</name>
<reference evidence="2 3" key="1">
    <citation type="journal article" date="2015" name="G3 (Bethesda)">
        <title>Insights into Ongoing Evolution of the Hexachlorocyclohexane Catabolic Pathway from Comparative Genomics of Ten Sphingomonadaceae Strains.</title>
        <authorList>
            <person name="Pearce S.L."/>
            <person name="Oakeshott J.G."/>
            <person name="Pandey G."/>
        </authorList>
    </citation>
    <scope>NUCLEOTIDE SEQUENCE [LARGE SCALE GENOMIC DNA]</scope>
    <source>
        <strain evidence="2 3">LL01</strain>
    </source>
</reference>
<dbReference type="AlphaFoldDB" id="A0A0J7XGS9"/>
<dbReference type="PATRIC" id="fig|1420583.3.peg.4605"/>
<dbReference type="GO" id="GO:0003677">
    <property type="term" value="F:DNA binding"/>
    <property type="evidence" value="ECO:0007669"/>
    <property type="project" value="InterPro"/>
</dbReference>
<accession>A0A0J7XGS9</accession>
<dbReference type="RefSeq" id="WP_013038658.1">
    <property type="nucleotide sequence ID" value="NZ_KQ130441.1"/>
</dbReference>
<organism evidence="2 3">
    <name type="scientific">Sphingobium cupriresistens LL01</name>
    <dbReference type="NCBI Taxonomy" id="1420583"/>
    <lineage>
        <taxon>Bacteria</taxon>
        <taxon>Pseudomonadati</taxon>
        <taxon>Pseudomonadota</taxon>
        <taxon>Alphaproteobacteria</taxon>
        <taxon>Sphingomonadales</taxon>
        <taxon>Sphingomonadaceae</taxon>
        <taxon>Sphingobium</taxon>
    </lineage>
</organism>
<evidence type="ECO:0000259" key="1">
    <source>
        <dbReference type="Pfam" id="PF13744"/>
    </source>
</evidence>
<evidence type="ECO:0000313" key="3">
    <source>
        <dbReference type="Proteomes" id="UP000052232"/>
    </source>
</evidence>
<proteinExistence type="predicted"/>
<dbReference type="InterPro" id="IPR010982">
    <property type="entry name" value="Lambda_DNA-bd_dom_sf"/>
</dbReference>
<comment type="caution">
    <text evidence="2">The sequence shown here is derived from an EMBL/GenBank/DDBJ whole genome shotgun (WGS) entry which is preliminary data.</text>
</comment>
<gene>
    <name evidence="2" type="ORF">V473_11550</name>
</gene>
<keyword evidence="3" id="KW-1185">Reference proteome</keyword>
<feature type="domain" description="HigA2-like helix-turn-helix" evidence="1">
    <location>
        <begin position="13"/>
        <end position="88"/>
    </location>
</feature>
<dbReference type="InterPro" id="IPR039554">
    <property type="entry name" value="HigA2-like_HTH"/>
</dbReference>
<protein>
    <submittedName>
        <fullName evidence="2">XRE family transcriptional regulator</fullName>
    </submittedName>
</protein>
<sequence length="93" mass="10377">MTSEIYENVWDALADTEQEAANLKLRSSLLYEIRKVVQGWNVSQDEAGKRLGLTRPRTNDLLRGKLAKFSLDALVNIAASAHLHVELTLKEAA</sequence>
<dbReference type="EMBL" id="JACT01000010">
    <property type="protein sequence ID" value="KMS51256.1"/>
    <property type="molecule type" value="Genomic_DNA"/>
</dbReference>
<dbReference type="SUPFAM" id="SSF47413">
    <property type="entry name" value="lambda repressor-like DNA-binding domains"/>
    <property type="match status" value="1"/>
</dbReference>